<evidence type="ECO:0000313" key="2">
    <source>
        <dbReference type="EMBL" id="MBJ6370736.1"/>
    </source>
</evidence>
<gene>
    <name evidence="2" type="ORF">JF290_04290</name>
</gene>
<reference evidence="2" key="1">
    <citation type="submission" date="2020-12" db="EMBL/GenBank/DDBJ databases">
        <title>Sedimentitalea sp. nov., isolated from sand in Incheon.</title>
        <authorList>
            <person name="Kim W."/>
        </authorList>
    </citation>
    <scope>NUCLEOTIDE SEQUENCE</scope>
    <source>
        <strain evidence="2">CAU 1593</strain>
    </source>
</reference>
<keyword evidence="3" id="KW-1185">Reference proteome</keyword>
<feature type="signal peptide" evidence="1">
    <location>
        <begin position="1"/>
        <end position="26"/>
    </location>
</feature>
<sequence length="185" mass="20611">MRPVLPIRAALLAACVAVLWTMTAAAQPDEAIARFVGSYSGTAEIVNADGSKTPRDLSVRIETTRRGFSVKWSTVTYREDGDISEKNYDISFTPSDRDGVYAAAMKKNVFGHEVQLDPMKGEPYVWARITGDTLTVYSLFVDHDGGYELQQFDRTLAEGGLQLDFKRISDGMQKRTTSAFLQREE</sequence>
<organism evidence="2 3">
    <name type="scientific">Sedimentitalea arenosa</name>
    <dbReference type="NCBI Taxonomy" id="2798803"/>
    <lineage>
        <taxon>Bacteria</taxon>
        <taxon>Pseudomonadati</taxon>
        <taxon>Pseudomonadota</taxon>
        <taxon>Alphaproteobacteria</taxon>
        <taxon>Rhodobacterales</taxon>
        <taxon>Paracoccaceae</taxon>
        <taxon>Sedimentitalea</taxon>
    </lineage>
</organism>
<feature type="chain" id="PRO_5035201041" evidence="1">
    <location>
        <begin position="27"/>
        <end position="185"/>
    </location>
</feature>
<comment type="caution">
    <text evidence="2">The sequence shown here is derived from an EMBL/GenBank/DDBJ whole genome shotgun (WGS) entry which is preliminary data.</text>
</comment>
<evidence type="ECO:0000256" key="1">
    <source>
        <dbReference type="SAM" id="SignalP"/>
    </source>
</evidence>
<evidence type="ECO:0000313" key="3">
    <source>
        <dbReference type="Proteomes" id="UP000619079"/>
    </source>
</evidence>
<name>A0A8J7LZI6_9RHOB</name>
<keyword evidence="1" id="KW-0732">Signal</keyword>
<protein>
    <submittedName>
        <fullName evidence="2">Uncharacterized protein</fullName>
    </submittedName>
</protein>
<proteinExistence type="predicted"/>
<dbReference type="Proteomes" id="UP000619079">
    <property type="component" value="Unassembled WGS sequence"/>
</dbReference>
<dbReference type="AlphaFoldDB" id="A0A8J7LZI6"/>
<dbReference type="EMBL" id="JAELVR010000002">
    <property type="protein sequence ID" value="MBJ6370736.1"/>
    <property type="molecule type" value="Genomic_DNA"/>
</dbReference>
<accession>A0A8J7LZI6</accession>